<accession>A0AA35K9Y7</accession>
<dbReference type="Proteomes" id="UP001178461">
    <property type="component" value="Chromosome 5"/>
</dbReference>
<evidence type="ECO:0000313" key="1">
    <source>
        <dbReference type="EMBL" id="CAI5774437.1"/>
    </source>
</evidence>
<protein>
    <submittedName>
        <fullName evidence="1">Uncharacterized protein</fullName>
    </submittedName>
</protein>
<sequence>MVIFPPPYLDRLLMHKECSKGNKYLFNQVTLCWQFPLTNIGVQFYASVTYVTKAAVTTELYSTFCEKIKNLEYVSEILGS</sequence>
<evidence type="ECO:0000313" key="2">
    <source>
        <dbReference type="Proteomes" id="UP001178461"/>
    </source>
</evidence>
<organism evidence="1 2">
    <name type="scientific">Podarcis lilfordi</name>
    <name type="common">Lilford's wall lizard</name>
    <dbReference type="NCBI Taxonomy" id="74358"/>
    <lineage>
        <taxon>Eukaryota</taxon>
        <taxon>Metazoa</taxon>
        <taxon>Chordata</taxon>
        <taxon>Craniata</taxon>
        <taxon>Vertebrata</taxon>
        <taxon>Euteleostomi</taxon>
        <taxon>Lepidosauria</taxon>
        <taxon>Squamata</taxon>
        <taxon>Bifurcata</taxon>
        <taxon>Unidentata</taxon>
        <taxon>Episquamata</taxon>
        <taxon>Laterata</taxon>
        <taxon>Lacertibaenia</taxon>
        <taxon>Lacertidae</taxon>
        <taxon>Podarcis</taxon>
    </lineage>
</organism>
<proteinExistence type="predicted"/>
<name>A0AA35K9Y7_9SAUR</name>
<gene>
    <name evidence="1" type="ORF">PODLI_1B011180</name>
</gene>
<keyword evidence="2" id="KW-1185">Reference proteome</keyword>
<dbReference type="AlphaFoldDB" id="A0AA35K9Y7"/>
<dbReference type="EMBL" id="OX395130">
    <property type="protein sequence ID" value="CAI5774437.1"/>
    <property type="molecule type" value="Genomic_DNA"/>
</dbReference>
<reference evidence="1" key="1">
    <citation type="submission" date="2022-12" db="EMBL/GenBank/DDBJ databases">
        <authorList>
            <person name="Alioto T."/>
            <person name="Alioto T."/>
            <person name="Gomez Garrido J."/>
        </authorList>
    </citation>
    <scope>NUCLEOTIDE SEQUENCE</scope>
</reference>